<keyword evidence="2" id="KW-1185">Reference proteome</keyword>
<evidence type="ECO:0000313" key="1">
    <source>
        <dbReference type="EMBL" id="MTJ46326.1"/>
    </source>
</evidence>
<comment type="caution">
    <text evidence="1">The sequence shown here is derived from an EMBL/GenBank/DDBJ whole genome shotgun (WGS) entry which is preliminary data.</text>
</comment>
<sequence>MVTVKAVECRLQRLINDNKSYIKQPTSKNSGKAYLRNANLSGAELSNTILTDANFNLARVTNADFRTSRGNC</sequence>
<name>A0ACC7SEJ7_DOLFA</name>
<dbReference type="Proteomes" id="UP001517388">
    <property type="component" value="Unassembled WGS sequence"/>
</dbReference>
<reference evidence="2" key="1">
    <citation type="journal article" date="2020" name="Toxins">
        <title>Phylogenomic Analysis of Secondary Metabolism in the Toxic Cyanobacterial Genera Anabaena, Dolichospermum and Aphanizomenon.</title>
        <authorList>
            <person name="Oesterholm J."/>
            <person name="Popin R.V."/>
            <person name="Fewer D.P."/>
            <person name="Sivonen K."/>
        </authorList>
    </citation>
    <scope>NUCLEOTIDE SEQUENCE [LARGE SCALE GENOMIC DNA]</scope>
    <source>
        <strain evidence="2">UHCC 0037</strain>
    </source>
</reference>
<proteinExistence type="predicted"/>
<dbReference type="EMBL" id="VILF01000008">
    <property type="protein sequence ID" value="MTJ46326.1"/>
    <property type="molecule type" value="Genomic_DNA"/>
</dbReference>
<evidence type="ECO:0000313" key="2">
    <source>
        <dbReference type="Proteomes" id="UP001517388"/>
    </source>
</evidence>
<organism evidence="1 2">
    <name type="scientific">Dolichospermum flos-aquae UHCC 0037</name>
    <dbReference type="NCBI Taxonomy" id="2590026"/>
    <lineage>
        <taxon>Bacteria</taxon>
        <taxon>Bacillati</taxon>
        <taxon>Cyanobacteriota</taxon>
        <taxon>Cyanophyceae</taxon>
        <taxon>Nostocales</taxon>
        <taxon>Aphanizomenonaceae</taxon>
        <taxon>Dolichospermum</taxon>
    </lineage>
</organism>
<accession>A0ACC7SEJ7</accession>
<protein>
    <submittedName>
        <fullName evidence="1">Pentapeptide repeat-containing protein</fullName>
    </submittedName>
</protein>
<gene>
    <name evidence="1" type="ORF">FJR39_25785</name>
</gene>